<dbReference type="InterPro" id="IPR011059">
    <property type="entry name" value="Metal-dep_hydrolase_composite"/>
</dbReference>
<dbReference type="AlphaFoldDB" id="A0A383ARM1"/>
<gene>
    <name evidence="1" type="ORF">METZ01_LOCUS463188</name>
</gene>
<organism evidence="1">
    <name type="scientific">marine metagenome</name>
    <dbReference type="NCBI Taxonomy" id="408172"/>
    <lineage>
        <taxon>unclassified sequences</taxon>
        <taxon>metagenomes</taxon>
        <taxon>ecological metagenomes</taxon>
    </lineage>
</organism>
<feature type="non-terminal residue" evidence="1">
    <location>
        <position position="249"/>
    </location>
</feature>
<accession>A0A383ARM1</accession>
<feature type="non-terminal residue" evidence="1">
    <location>
        <position position="1"/>
    </location>
</feature>
<sequence>DSIIPEIWTPNKAYGFKQKPIAETILFKNSTVWTNEEEGILENIDVVIKDGSIHAIGKEIVLSEILDKDEIVKTIDATGKHITCGIIDEHSHIAIRRGVNEGSQAVTAEVRIGDVINANDINIYRQLSGGVTTSQLLHGSANPIGGQSALIKLRWGSSAEEMKIEGADGFIKFALGENVKQSNWGDFNRVRFPQSRMGVEQVFYDAFYRARKYQLEWDLYNAMPSSMKRKSESPREDLELNALVEILKS</sequence>
<protein>
    <recommendedName>
        <fullName evidence="2">Amidohydrolase 3 domain-containing protein</fullName>
    </recommendedName>
</protein>
<evidence type="ECO:0000313" key="1">
    <source>
        <dbReference type="EMBL" id="SVE10334.1"/>
    </source>
</evidence>
<dbReference type="SUPFAM" id="SSF51338">
    <property type="entry name" value="Composite domain of metallo-dependent hydrolases"/>
    <property type="match status" value="1"/>
</dbReference>
<proteinExistence type="predicted"/>
<evidence type="ECO:0008006" key="2">
    <source>
        <dbReference type="Google" id="ProtNLM"/>
    </source>
</evidence>
<name>A0A383ARM1_9ZZZZ</name>
<dbReference type="EMBL" id="UINC01194307">
    <property type="protein sequence ID" value="SVE10334.1"/>
    <property type="molecule type" value="Genomic_DNA"/>
</dbReference>
<dbReference type="Gene3D" id="3.20.20.140">
    <property type="entry name" value="Metal-dependent hydrolases"/>
    <property type="match status" value="1"/>
</dbReference>
<reference evidence="1" key="1">
    <citation type="submission" date="2018-05" db="EMBL/GenBank/DDBJ databases">
        <authorList>
            <person name="Lanie J.A."/>
            <person name="Ng W.-L."/>
            <person name="Kazmierczak K.M."/>
            <person name="Andrzejewski T.M."/>
            <person name="Davidsen T.M."/>
            <person name="Wayne K.J."/>
            <person name="Tettelin H."/>
            <person name="Glass J.I."/>
            <person name="Rusch D."/>
            <person name="Podicherti R."/>
            <person name="Tsui H.-C.T."/>
            <person name="Winkler M.E."/>
        </authorList>
    </citation>
    <scope>NUCLEOTIDE SEQUENCE</scope>
</reference>
<dbReference type="GO" id="GO:0016810">
    <property type="term" value="F:hydrolase activity, acting on carbon-nitrogen (but not peptide) bonds"/>
    <property type="evidence" value="ECO:0007669"/>
    <property type="project" value="InterPro"/>
</dbReference>